<dbReference type="Proteomes" id="UP000009170">
    <property type="component" value="Unassembled WGS sequence"/>
</dbReference>
<keyword evidence="2" id="KW-1185">Reference proteome</keyword>
<dbReference type="STRING" id="70448.A0A090N4X9"/>
<dbReference type="PANTHER" id="PTHR45445">
    <property type="match status" value="1"/>
</dbReference>
<accession>A0A090N4X9</accession>
<proteinExistence type="predicted"/>
<organism evidence="1 2">
    <name type="scientific">Ostreococcus tauri</name>
    <name type="common">Marine green alga</name>
    <dbReference type="NCBI Taxonomy" id="70448"/>
    <lineage>
        <taxon>Eukaryota</taxon>
        <taxon>Viridiplantae</taxon>
        <taxon>Chlorophyta</taxon>
        <taxon>Mamiellophyceae</taxon>
        <taxon>Mamiellales</taxon>
        <taxon>Bathycoccaceae</taxon>
        <taxon>Ostreococcus</taxon>
    </lineage>
</organism>
<name>A0A090N4X9_OSTTA</name>
<dbReference type="CDD" id="cd02440">
    <property type="entry name" value="AdoMet_MTases"/>
    <property type="match status" value="1"/>
</dbReference>
<protein>
    <submittedName>
        <fullName evidence="1">HPP</fullName>
    </submittedName>
</protein>
<evidence type="ECO:0000313" key="1">
    <source>
        <dbReference type="EMBL" id="CEG01586.1"/>
    </source>
</evidence>
<dbReference type="RefSeq" id="XP_022841048.1">
    <property type="nucleotide sequence ID" value="XM_022983652.1"/>
</dbReference>
<dbReference type="InParanoid" id="A0A090N4X9"/>
<dbReference type="InterPro" id="IPR029063">
    <property type="entry name" value="SAM-dependent_MTases_sf"/>
</dbReference>
<dbReference type="Gene3D" id="3.40.50.150">
    <property type="entry name" value="Vaccinia Virus protein VP39"/>
    <property type="match status" value="1"/>
</dbReference>
<sequence>MDENAERTRMPTRARTSTYETPECVNAYLDFHFGQSVVQACAATGRGPAIEGFARYENAPVDALAFPARCARYAAFGSSMREDGIPRDWEELAPKRRVLDVGCACGGAAFEFASLGCGEVVGFDFSKALIDAAKEIRDKGEIVARVKMEGDAEVDKTLVRPCDDAVFWRVKFHVGDACEMVRDAQTLGKFDVVLVANLLCRVPRPRRVLDGLEAVVKINGIVALVTPWSWLDEYTPDVNERLEKCGITLKEEMEKRGFERIGAPDEMPCFIREHYRKAQYIVSEATRWRKVR</sequence>
<dbReference type="GeneID" id="34946079"/>
<dbReference type="PANTHER" id="PTHR45445:SF2">
    <property type="entry name" value="METHYLTRANSFERASE TYPE 11 DOMAIN-CONTAINING PROTEIN"/>
    <property type="match status" value="1"/>
</dbReference>
<evidence type="ECO:0000313" key="2">
    <source>
        <dbReference type="Proteomes" id="UP000009170"/>
    </source>
</evidence>
<reference evidence="2" key="1">
    <citation type="journal article" date="2006" name="Proc. Natl. Acad. Sci. U.S.A.">
        <title>Genome analysis of the smallest free-living eukaryote Ostreococcus tauri unveils many unique features.</title>
        <authorList>
            <person name="Derelle E."/>
            <person name="Ferraz C."/>
            <person name="Rombauts S."/>
            <person name="Rouze P."/>
            <person name="Worden A.Z."/>
            <person name="Robbens S."/>
            <person name="Partensky F."/>
            <person name="Degroeve S."/>
            <person name="Echeynie S."/>
            <person name="Cooke R."/>
            <person name="Saeys Y."/>
            <person name="Wuyts J."/>
            <person name="Jabbari K."/>
            <person name="Bowler C."/>
            <person name="Panaud O."/>
            <person name="Piegu B."/>
            <person name="Ball S.G."/>
            <person name="Ral J.-P."/>
            <person name="Bouget F.-Y."/>
            <person name="Piganeau G."/>
            <person name="De Baets B."/>
            <person name="Picard A."/>
            <person name="Delseny M."/>
            <person name="Demaille J."/>
            <person name="Van de Peer Y."/>
            <person name="Moreau H."/>
        </authorList>
    </citation>
    <scope>NUCLEOTIDE SEQUENCE [LARGE SCALE GENOMIC DNA]</scope>
    <source>
        <strain evidence="2">OTTH 0595 / CCAP 157/2 / RCC745</strain>
    </source>
</reference>
<comment type="caution">
    <text evidence="1">The sequence shown here is derived from an EMBL/GenBank/DDBJ whole genome shotgun (WGS) entry which is preliminary data.</text>
</comment>
<dbReference type="OrthoDB" id="506498at2759"/>
<dbReference type="KEGG" id="ota:OT_ostta08g03620"/>
<dbReference type="EMBL" id="CAID01000008">
    <property type="protein sequence ID" value="CEG01586.1"/>
    <property type="molecule type" value="Genomic_DNA"/>
</dbReference>
<dbReference type="SUPFAM" id="SSF53335">
    <property type="entry name" value="S-adenosyl-L-methionine-dependent methyltransferases"/>
    <property type="match status" value="1"/>
</dbReference>
<reference evidence="1 2" key="2">
    <citation type="journal article" date="2014" name="BMC Genomics">
        <title>An improved genome of the model marine alga Ostreococcus tauri unfolds by assessing Illumina de novo assemblies.</title>
        <authorList>
            <person name="Blanc-Mathieu R."/>
            <person name="Verhelst B."/>
            <person name="Derelle E."/>
            <person name="Rombauts S."/>
            <person name="Bouget F.Y."/>
            <person name="Carre I."/>
            <person name="Chateau A."/>
            <person name="Eyre-Walker A."/>
            <person name="Grimsley N."/>
            <person name="Moreau H."/>
            <person name="Piegu B."/>
            <person name="Rivals E."/>
            <person name="Schackwitz W."/>
            <person name="Van de Peer Y."/>
            <person name="Piganeau G."/>
        </authorList>
    </citation>
    <scope>NUCLEOTIDE SEQUENCE [LARGE SCALE GENOMIC DNA]</scope>
    <source>
        <strain evidence="2">OTTH 0595 / CCAP 157/2 / RCC745</strain>
    </source>
</reference>
<gene>
    <name evidence="1" type="ORF">OT_ostta08g03620</name>
</gene>
<dbReference type="Pfam" id="PF13489">
    <property type="entry name" value="Methyltransf_23"/>
    <property type="match status" value="1"/>
</dbReference>
<dbReference type="AlphaFoldDB" id="A0A090N4X9"/>